<dbReference type="InterPro" id="IPR036980">
    <property type="entry name" value="RNase_P/MRP_Rpp29_sf"/>
</dbReference>
<comment type="function">
    <text evidence="6">Part of ribonuclease P, a protein complex that generates mature tRNA molecules by cleaving their 5'-ends.</text>
</comment>
<dbReference type="InterPro" id="IPR023534">
    <property type="entry name" value="Rof/RNase_P-like"/>
</dbReference>
<keyword evidence="3 6" id="KW-0540">Nuclease</keyword>
<comment type="subcellular location">
    <subcellularLocation>
        <location evidence="6">Cytoplasm</location>
    </subcellularLocation>
</comment>
<comment type="subunit">
    <text evidence="6">Consists of a catalytic RNA component and at least 4-5 protein subunits.</text>
</comment>
<dbReference type="GO" id="GO:0004526">
    <property type="term" value="F:ribonuclease P activity"/>
    <property type="evidence" value="ECO:0007669"/>
    <property type="project" value="UniProtKB-UniRule"/>
</dbReference>
<evidence type="ECO:0000256" key="5">
    <source>
        <dbReference type="ARBA" id="ARBA00022801"/>
    </source>
</evidence>
<dbReference type="EC" id="3.1.26.5" evidence="6"/>
<organism evidence="7 8">
    <name type="scientific">Methanolobus zinderi</name>
    <dbReference type="NCBI Taxonomy" id="536044"/>
    <lineage>
        <taxon>Archaea</taxon>
        <taxon>Methanobacteriati</taxon>
        <taxon>Methanobacteriota</taxon>
        <taxon>Stenosarchaea group</taxon>
        <taxon>Methanomicrobia</taxon>
        <taxon>Methanosarcinales</taxon>
        <taxon>Methanosarcinaceae</taxon>
        <taxon>Methanolobus</taxon>
    </lineage>
</organism>
<evidence type="ECO:0000313" key="7">
    <source>
        <dbReference type="EMBL" id="QLC49283.1"/>
    </source>
</evidence>
<dbReference type="GO" id="GO:0030677">
    <property type="term" value="C:ribonuclease P complex"/>
    <property type="evidence" value="ECO:0007669"/>
    <property type="project" value="UniProtKB-UniRule"/>
</dbReference>
<comment type="catalytic activity">
    <reaction evidence="6">
        <text>Endonucleolytic cleavage of RNA, removing 5'-extranucleotides from tRNA precursor.</text>
        <dbReference type="EC" id="3.1.26.5"/>
    </reaction>
</comment>
<dbReference type="InterPro" id="IPR023538">
    <property type="entry name" value="RNP1"/>
</dbReference>
<keyword evidence="2 6" id="KW-0819">tRNA processing</keyword>
<evidence type="ECO:0000256" key="2">
    <source>
        <dbReference type="ARBA" id="ARBA00022694"/>
    </source>
</evidence>
<dbReference type="RefSeq" id="WP_176964346.1">
    <property type="nucleotide sequence ID" value="NZ_CP058215.1"/>
</dbReference>
<keyword evidence="8" id="KW-1185">Reference proteome</keyword>
<dbReference type="Gene3D" id="2.30.30.210">
    <property type="entry name" value="Ribonuclease P/MRP, subunit p29"/>
    <property type="match status" value="1"/>
</dbReference>
<dbReference type="Proteomes" id="UP000509594">
    <property type="component" value="Chromosome"/>
</dbReference>
<dbReference type="SMART" id="SM00538">
    <property type="entry name" value="POP4"/>
    <property type="match status" value="1"/>
</dbReference>
<gene>
    <name evidence="6" type="primary">rnp1</name>
    <name evidence="7" type="ORF">HWN40_02885</name>
</gene>
<evidence type="ECO:0000313" key="8">
    <source>
        <dbReference type="Proteomes" id="UP000509594"/>
    </source>
</evidence>
<dbReference type="KEGG" id="mzi:HWN40_02885"/>
<keyword evidence="5 6" id="KW-0378">Hydrolase</keyword>
<evidence type="ECO:0000256" key="3">
    <source>
        <dbReference type="ARBA" id="ARBA00022722"/>
    </source>
</evidence>
<dbReference type="SUPFAM" id="SSF101744">
    <property type="entry name" value="Rof/RNase P subunit-like"/>
    <property type="match status" value="1"/>
</dbReference>
<name>A0A7D5I433_9EURY</name>
<keyword evidence="4 6" id="KW-0255">Endonuclease</keyword>
<evidence type="ECO:0000256" key="1">
    <source>
        <dbReference type="ARBA" id="ARBA00022490"/>
    </source>
</evidence>
<dbReference type="InterPro" id="IPR002730">
    <property type="entry name" value="Rpp29/RNP1"/>
</dbReference>
<dbReference type="AlphaFoldDB" id="A0A7D5I433"/>
<sequence length="103" mass="11772">MEITPSKLIFHELIGLVVKIEDATNPTLSNIRGKVVDETRNMIIVQTEEGQKKMVPKTGTTFVFQIPGRISGKHARRHVKIEGNLLLSQPENRTKNIRKIRMR</sequence>
<dbReference type="OrthoDB" id="39019at2157"/>
<dbReference type="HAMAP" id="MF_00754">
    <property type="entry name" value="RNase_P_1"/>
    <property type="match status" value="1"/>
</dbReference>
<proteinExistence type="inferred from homology"/>
<dbReference type="GO" id="GO:0003723">
    <property type="term" value="F:RNA binding"/>
    <property type="evidence" value="ECO:0007669"/>
    <property type="project" value="InterPro"/>
</dbReference>
<dbReference type="GeneID" id="55820586"/>
<dbReference type="EMBL" id="CP058215">
    <property type="protein sequence ID" value="QLC49283.1"/>
    <property type="molecule type" value="Genomic_DNA"/>
</dbReference>
<dbReference type="GO" id="GO:0001682">
    <property type="term" value="P:tRNA 5'-leader removal"/>
    <property type="evidence" value="ECO:0007669"/>
    <property type="project" value="UniProtKB-UniRule"/>
</dbReference>
<evidence type="ECO:0000256" key="4">
    <source>
        <dbReference type="ARBA" id="ARBA00022759"/>
    </source>
</evidence>
<accession>A0A7D5I433</accession>
<reference evidence="7 8" key="1">
    <citation type="submission" date="2020-06" db="EMBL/GenBank/DDBJ databases">
        <title>Methanolobus halotolerans sp. nov., isolated from a saline lake Tus in Siberia.</title>
        <authorList>
            <person name="Shen Y."/>
            <person name="Chen S.-C."/>
            <person name="Lai M.-C."/>
            <person name="Huang H.-H."/>
            <person name="Chiu H.-H."/>
            <person name="Tang S.-L."/>
            <person name="Rogozin D.Y."/>
            <person name="Degermendzhy A.G."/>
        </authorList>
    </citation>
    <scope>NUCLEOTIDE SEQUENCE [LARGE SCALE GENOMIC DNA]</scope>
    <source>
        <strain evidence="7 8">DSM 21339</strain>
    </source>
</reference>
<comment type="similarity">
    <text evidence="6">Belongs to the eukaryotic/archaeal RNase P protein component 1 family.</text>
</comment>
<dbReference type="Pfam" id="PF01868">
    <property type="entry name" value="RNase_P-MRP_p29"/>
    <property type="match status" value="1"/>
</dbReference>
<evidence type="ECO:0000256" key="6">
    <source>
        <dbReference type="HAMAP-Rule" id="MF_00754"/>
    </source>
</evidence>
<protein>
    <recommendedName>
        <fullName evidence="6">Ribonuclease P protein component 1</fullName>
        <shortName evidence="6">RNase P component 1</shortName>
        <ecNumber evidence="6">3.1.26.5</ecNumber>
    </recommendedName>
    <alternativeName>
        <fullName evidence="6">Rpp29</fullName>
    </alternativeName>
</protein>
<dbReference type="GO" id="GO:0005737">
    <property type="term" value="C:cytoplasm"/>
    <property type="evidence" value="ECO:0007669"/>
    <property type="project" value="UniProtKB-SubCell"/>
</dbReference>
<keyword evidence="1 6" id="KW-0963">Cytoplasm</keyword>
<dbReference type="NCBIfam" id="NF046110">
    <property type="entry name" value="RNaseP1Mthb"/>
    <property type="match status" value="1"/>
</dbReference>